<dbReference type="AlphaFoldDB" id="A0A3R6EJW2"/>
<dbReference type="RefSeq" id="WP_118591811.1">
    <property type="nucleotide sequence ID" value="NZ_JADNLD010000060.1"/>
</dbReference>
<evidence type="ECO:0000313" key="1">
    <source>
        <dbReference type="EMBL" id="RHA66290.1"/>
    </source>
</evidence>
<evidence type="ECO:0000313" key="2">
    <source>
        <dbReference type="Proteomes" id="UP000284465"/>
    </source>
</evidence>
<sequence length="166" mass="19564">MKLIQTENCSIVYGTFQGKENQELFRCPRALDNVDLKQYINENRCFLGIEADDVHDDLHNLPGYLGYYRLYFSGGWCGRWMYADKGMSRLDCAGVDGIVEWLSVNFPKGCNYSMREFLSQYPSCSNNRYLLKPLMSEHYKIMFDTKYGNEDYPVRIYVYDRGKDRK</sequence>
<protein>
    <submittedName>
        <fullName evidence="1">Uncharacterized protein</fullName>
    </submittedName>
</protein>
<comment type="caution">
    <text evidence="1">The sequence shown here is derived from an EMBL/GenBank/DDBJ whole genome shotgun (WGS) entry which is preliminary data.</text>
</comment>
<accession>A0A3R6EJW2</accession>
<proteinExistence type="predicted"/>
<name>A0A3R6EJW2_9FIRM</name>
<organism evidence="1 2">
    <name type="scientific">Roseburia intestinalis</name>
    <dbReference type="NCBI Taxonomy" id="166486"/>
    <lineage>
        <taxon>Bacteria</taxon>
        <taxon>Bacillati</taxon>
        <taxon>Bacillota</taxon>
        <taxon>Clostridia</taxon>
        <taxon>Lachnospirales</taxon>
        <taxon>Lachnospiraceae</taxon>
        <taxon>Roseburia</taxon>
    </lineage>
</organism>
<reference evidence="1 2" key="1">
    <citation type="submission" date="2018-08" db="EMBL/GenBank/DDBJ databases">
        <title>A genome reference for cultivated species of the human gut microbiota.</title>
        <authorList>
            <person name="Zou Y."/>
            <person name="Xue W."/>
            <person name="Luo G."/>
        </authorList>
    </citation>
    <scope>NUCLEOTIDE SEQUENCE [LARGE SCALE GENOMIC DNA]</scope>
    <source>
        <strain evidence="1 2">AM43-11</strain>
    </source>
</reference>
<gene>
    <name evidence="1" type="ORF">DW927_12195</name>
</gene>
<dbReference type="Proteomes" id="UP000284465">
    <property type="component" value="Unassembled WGS sequence"/>
</dbReference>
<dbReference type="EMBL" id="QSFP01000013">
    <property type="protein sequence ID" value="RHA66290.1"/>
    <property type="molecule type" value="Genomic_DNA"/>
</dbReference>